<keyword evidence="1" id="KW-0175">Coiled coil</keyword>
<feature type="region of interest" description="Disordered" evidence="2">
    <location>
        <begin position="1"/>
        <end position="20"/>
    </location>
</feature>
<sequence length="355" mass="41078">MLGNNSNNENETPRVVINNNENGKDCQVKGMILRGLLDKPPMKGRELFDSIPYENYNSFRVLINRYSSSRYKYIERIGDKVPYSYKLTDTGRIHALNPFHYREKYRNRQAQDRKMFLFEILNNPDKLNHYFGNLNDGQVKTVFDTVKEYVNTDLQDFGDGSDTHQSEEDGEIDYEEKYLELQDKLKQLEIANFNLQLKLSQRPPQTPQVQQTSDKKPPSASVKKRYNLLCTWEGKLLTSSFFENELIPFDVLLKIASKNKMTSWKEKLNLDSAERIGIFARNISSTLIKEGLYRKATADEIKEAGFYLKVNRGIKILSKKYVSINKTVLKQSSIPSTATPSKNARIKIVTDKSKK</sequence>
<evidence type="ECO:0000313" key="3">
    <source>
        <dbReference type="EMBL" id="MEL4306447.1"/>
    </source>
</evidence>
<comment type="caution">
    <text evidence="3">The sequence shown here is derived from an EMBL/GenBank/DDBJ whole genome shotgun (WGS) entry which is preliminary data.</text>
</comment>
<protein>
    <submittedName>
        <fullName evidence="3">Uncharacterized protein</fullName>
    </submittedName>
</protein>
<dbReference type="Proteomes" id="UP001396646">
    <property type="component" value="Unassembled WGS sequence"/>
</dbReference>
<evidence type="ECO:0000256" key="1">
    <source>
        <dbReference type="SAM" id="Coils"/>
    </source>
</evidence>
<proteinExistence type="predicted"/>
<feature type="region of interest" description="Disordered" evidence="2">
    <location>
        <begin position="201"/>
        <end position="220"/>
    </location>
</feature>
<keyword evidence="4" id="KW-1185">Reference proteome</keyword>
<organism evidence="3 4">
    <name type="scientific">Methanococcoides cohabitans</name>
    <dbReference type="NCBI Taxonomy" id="3136559"/>
    <lineage>
        <taxon>Archaea</taxon>
        <taxon>Methanobacteriati</taxon>
        <taxon>Methanobacteriota</taxon>
        <taxon>Stenosarchaea group</taxon>
        <taxon>Methanomicrobia</taxon>
        <taxon>Methanosarcinales</taxon>
        <taxon>Methanosarcinaceae</taxon>
        <taxon>Methanococcoides</taxon>
    </lineage>
</organism>
<dbReference type="RefSeq" id="WP_342128049.1">
    <property type="nucleotide sequence ID" value="NZ_JBCAUS010000008.1"/>
</dbReference>
<name>A0ABU9KXV3_9EURY</name>
<evidence type="ECO:0000313" key="4">
    <source>
        <dbReference type="Proteomes" id="UP001396646"/>
    </source>
</evidence>
<evidence type="ECO:0000256" key="2">
    <source>
        <dbReference type="SAM" id="MobiDB-lite"/>
    </source>
</evidence>
<reference evidence="3 4" key="1">
    <citation type="submission" date="2024-04" db="EMBL/GenBank/DDBJ databases">
        <title>Methanococcoides sp. LMO-2.</title>
        <authorList>
            <person name="Liang L."/>
        </authorList>
    </citation>
    <scope>NUCLEOTIDE SEQUENCE [LARGE SCALE GENOMIC DNA]</scope>
    <source>
        <strain evidence="3 4">LMO-2</strain>
    </source>
</reference>
<dbReference type="EMBL" id="JBCAUS010000008">
    <property type="protein sequence ID" value="MEL4306447.1"/>
    <property type="molecule type" value="Genomic_DNA"/>
</dbReference>
<feature type="coiled-coil region" evidence="1">
    <location>
        <begin position="171"/>
        <end position="198"/>
    </location>
</feature>
<feature type="compositionally biased region" description="Low complexity" evidence="2">
    <location>
        <begin position="201"/>
        <end position="212"/>
    </location>
</feature>
<accession>A0ABU9KXV3</accession>
<gene>
    <name evidence="3" type="ORF">WOA13_11525</name>
</gene>
<feature type="compositionally biased region" description="Polar residues" evidence="2">
    <location>
        <begin position="1"/>
        <end position="10"/>
    </location>
</feature>